<evidence type="ECO:0000313" key="1">
    <source>
        <dbReference type="EMBL" id="GKV38607.1"/>
    </source>
</evidence>
<dbReference type="Gene3D" id="1.25.10.10">
    <property type="entry name" value="Leucine-rich Repeat Variant"/>
    <property type="match status" value="2"/>
</dbReference>
<name>A0AAV5LQ39_9ROSI</name>
<dbReference type="SUPFAM" id="SSF48371">
    <property type="entry name" value="ARM repeat"/>
    <property type="match status" value="1"/>
</dbReference>
<dbReference type="AlphaFoldDB" id="A0AAV5LQ39"/>
<accession>A0AAV5LQ39</accession>
<reference evidence="1 2" key="1">
    <citation type="journal article" date="2021" name="Commun. Biol.">
        <title>The genome of Shorea leprosula (Dipterocarpaceae) highlights the ecological relevance of drought in aseasonal tropical rainforests.</title>
        <authorList>
            <person name="Ng K.K.S."/>
            <person name="Kobayashi M.J."/>
            <person name="Fawcett J.A."/>
            <person name="Hatakeyama M."/>
            <person name="Paape T."/>
            <person name="Ng C.H."/>
            <person name="Ang C.C."/>
            <person name="Tnah L.H."/>
            <person name="Lee C.T."/>
            <person name="Nishiyama T."/>
            <person name="Sese J."/>
            <person name="O'Brien M.J."/>
            <person name="Copetti D."/>
            <person name="Mohd Noor M.I."/>
            <person name="Ong R.C."/>
            <person name="Putra M."/>
            <person name="Sireger I.Z."/>
            <person name="Indrioko S."/>
            <person name="Kosugi Y."/>
            <person name="Izuno A."/>
            <person name="Isagi Y."/>
            <person name="Lee S.L."/>
            <person name="Shimizu K.K."/>
        </authorList>
    </citation>
    <scope>NUCLEOTIDE SEQUENCE [LARGE SCALE GENOMIC DNA]</scope>
    <source>
        <strain evidence="1">214</strain>
    </source>
</reference>
<dbReference type="InterPro" id="IPR016024">
    <property type="entry name" value="ARM-type_fold"/>
</dbReference>
<dbReference type="GO" id="GO:0000159">
    <property type="term" value="C:protein phosphatase type 2A complex"/>
    <property type="evidence" value="ECO:0007669"/>
    <property type="project" value="InterPro"/>
</dbReference>
<proteinExistence type="predicted"/>
<dbReference type="PANTHER" id="PTHR10257">
    <property type="entry name" value="SERINE/THREONINE PROTEIN PHOSPHATASE 2A PP2A REGULATORY SUBUNIT B"/>
    <property type="match status" value="1"/>
</dbReference>
<sequence length="370" mass="43185">MDEDNLPRIRDVPVKKRHELFMKKLRLCSGSLETIIPIGTKLEILKELLDYVPSLDSLPDDAVRQIKEMVAANIFRPFPSPSAHVSDINYETDELYDPEVKRPLVEESWFFLRHVYQFLRHVVDAGLLRDDHTEDSFVKTLAVCPLLSFANDRIRESRVPLLAENRMFLERVLIPMHKISSYSIYSRCLSQCMLAFLAMDSELDNLMIRGIFSGGQRSLRSTCEIELLDELKSLMTHTLLGRITPSNAELVFRRIGKCLTSLHAMVVTKALNILKWPRFILFAKQRKQVSVPIIMPALENVGNQFLWDNNVRELAARVREKSYNENDADWQFGRRTRRRKRWSCYATYAFDDSLNFFIDTNHFSDDKHRK</sequence>
<dbReference type="Proteomes" id="UP001054252">
    <property type="component" value="Unassembled WGS sequence"/>
</dbReference>
<dbReference type="InterPro" id="IPR002554">
    <property type="entry name" value="PP2A_B56"/>
</dbReference>
<evidence type="ECO:0000313" key="2">
    <source>
        <dbReference type="Proteomes" id="UP001054252"/>
    </source>
</evidence>
<gene>
    <name evidence="1" type="ORF">SLEP1_g46497</name>
</gene>
<protein>
    <submittedName>
        <fullName evidence="1">Uncharacterized protein</fullName>
    </submittedName>
</protein>
<dbReference type="PANTHER" id="PTHR10257:SF3">
    <property type="entry name" value="SERINE_THREONINE-PROTEIN PHOSPHATASE 2A 56 KDA REGULATORY SUBUNIT GAMMA ISOFORM"/>
    <property type="match status" value="1"/>
</dbReference>
<keyword evidence="2" id="KW-1185">Reference proteome</keyword>
<organism evidence="1 2">
    <name type="scientific">Rubroshorea leprosula</name>
    <dbReference type="NCBI Taxonomy" id="152421"/>
    <lineage>
        <taxon>Eukaryota</taxon>
        <taxon>Viridiplantae</taxon>
        <taxon>Streptophyta</taxon>
        <taxon>Embryophyta</taxon>
        <taxon>Tracheophyta</taxon>
        <taxon>Spermatophyta</taxon>
        <taxon>Magnoliopsida</taxon>
        <taxon>eudicotyledons</taxon>
        <taxon>Gunneridae</taxon>
        <taxon>Pentapetalae</taxon>
        <taxon>rosids</taxon>
        <taxon>malvids</taxon>
        <taxon>Malvales</taxon>
        <taxon>Dipterocarpaceae</taxon>
        <taxon>Rubroshorea</taxon>
    </lineage>
</organism>
<dbReference type="GO" id="GO:0007165">
    <property type="term" value="P:signal transduction"/>
    <property type="evidence" value="ECO:0007669"/>
    <property type="project" value="InterPro"/>
</dbReference>
<dbReference type="GO" id="GO:0019888">
    <property type="term" value="F:protein phosphatase regulator activity"/>
    <property type="evidence" value="ECO:0007669"/>
    <property type="project" value="InterPro"/>
</dbReference>
<dbReference type="InterPro" id="IPR011989">
    <property type="entry name" value="ARM-like"/>
</dbReference>
<dbReference type="EMBL" id="BPVZ01000129">
    <property type="protein sequence ID" value="GKV38607.1"/>
    <property type="molecule type" value="Genomic_DNA"/>
</dbReference>
<comment type="caution">
    <text evidence="1">The sequence shown here is derived from an EMBL/GenBank/DDBJ whole genome shotgun (WGS) entry which is preliminary data.</text>
</comment>
<dbReference type="Pfam" id="PF01603">
    <property type="entry name" value="B56"/>
    <property type="match status" value="2"/>
</dbReference>